<keyword evidence="2" id="KW-1003">Cell membrane</keyword>
<feature type="domain" description="LRRCT" evidence="10">
    <location>
        <begin position="369"/>
        <end position="418"/>
    </location>
</feature>
<reference evidence="12 13" key="1">
    <citation type="submission" date="2025-04" db="UniProtKB">
        <authorList>
            <consortium name="RefSeq"/>
        </authorList>
    </citation>
    <scope>IDENTIFICATION</scope>
</reference>
<name>A0A6P8QG72_GEOSA</name>
<dbReference type="PANTHER" id="PTHR24373:SF397">
    <property type="entry name" value="IG-LIKE DOMAIN-CONTAINING PROTEIN"/>
    <property type="match status" value="1"/>
</dbReference>
<evidence type="ECO:0000256" key="5">
    <source>
        <dbReference type="ARBA" id="ARBA00022729"/>
    </source>
</evidence>
<dbReference type="InterPro" id="IPR000483">
    <property type="entry name" value="Cys-rich_flank_reg_C"/>
</dbReference>
<dbReference type="RefSeq" id="XP_033786368.1">
    <property type="nucleotide sequence ID" value="XM_033930477.1"/>
</dbReference>
<keyword evidence="3" id="KW-0433">Leucine-rich repeat</keyword>
<sequence>MNRKVKIRDICGIQSSLPFLPLFLHVVSWFLIFLLHNGILGCPSVCSLCTGRQANCHGLGLTTIPKNFPKSATHIYLSGNNISNIHLNELRDLQRVVVLYLDNSGILYVHPKALANLRKVCYLHLNNNYIRYLHQGIFDGLSNLNYLYLQHNQITFLPRGLFSNSVAVQYLALQNNHLSVIGTGAFMGMIALHTLNLANNKIAKISDSAFCQLNNLEHLYLENNILARIPSNAFRMLKNLKRLVLSNNPIESIHYFAFKGLSELQDLFLKNAKIKTISMNGFAGLCNLKQLILSNNNLEKINSDMFAFLNHLMYLQLDRNNILSIDNSTFEKMGASLKVLNLAFNKLTDLQPNVLQPLVSLTHLQASYNPWNCDCNLFGLRIWLASSPYSVNIHCQNPPKLFGKPLHNVKWTEFENCVTTTTSAIWSLKSNPATSTVQTQWSKYTTHKIYNRYLNNTDTNSQKSLTSSEAQEFLHGTYNTSNLPGTTSVVPVLLLQVPEQITPANLTSGGNSALPPNATSLSLKTHLICQQEVERLNRSFEILLVFFILACAMIFVLMYKVVQFKRKMKKTPENSAENAIEYYSCYQSARYIVSGPVQPAPQNPVRGSSSDQIQHLKRTEPLCETEVILVEHSVL</sequence>
<evidence type="ECO:0000313" key="11">
    <source>
        <dbReference type="Proteomes" id="UP000515159"/>
    </source>
</evidence>
<dbReference type="SUPFAM" id="SSF52058">
    <property type="entry name" value="L domain-like"/>
    <property type="match status" value="1"/>
</dbReference>
<dbReference type="AlphaFoldDB" id="A0A6P8QG72"/>
<keyword evidence="4 9" id="KW-0812">Transmembrane</keyword>
<evidence type="ECO:0000313" key="13">
    <source>
        <dbReference type="RefSeq" id="XP_033786375.1"/>
    </source>
</evidence>
<evidence type="ECO:0000256" key="6">
    <source>
        <dbReference type="ARBA" id="ARBA00022737"/>
    </source>
</evidence>
<keyword evidence="5" id="KW-0732">Signal</keyword>
<dbReference type="GO" id="GO:0005886">
    <property type="term" value="C:plasma membrane"/>
    <property type="evidence" value="ECO:0007669"/>
    <property type="project" value="UniProtKB-SubCell"/>
</dbReference>
<evidence type="ECO:0000256" key="9">
    <source>
        <dbReference type="SAM" id="Phobius"/>
    </source>
</evidence>
<dbReference type="GeneID" id="117353922"/>
<protein>
    <submittedName>
        <fullName evidence="12 13">Leucine-rich repeat-containing protein 70</fullName>
    </submittedName>
</protein>
<dbReference type="Pfam" id="PF13855">
    <property type="entry name" value="LRR_8"/>
    <property type="match status" value="4"/>
</dbReference>
<accession>A0A6P8QG72</accession>
<evidence type="ECO:0000256" key="3">
    <source>
        <dbReference type="ARBA" id="ARBA00022614"/>
    </source>
</evidence>
<evidence type="ECO:0000313" key="12">
    <source>
        <dbReference type="RefSeq" id="XP_033786368.1"/>
    </source>
</evidence>
<evidence type="ECO:0000256" key="4">
    <source>
        <dbReference type="ARBA" id="ARBA00022692"/>
    </source>
</evidence>
<dbReference type="GO" id="GO:0031012">
    <property type="term" value="C:extracellular matrix"/>
    <property type="evidence" value="ECO:0007669"/>
    <property type="project" value="TreeGrafter"/>
</dbReference>
<keyword evidence="8 9" id="KW-0472">Membrane</keyword>
<feature type="transmembrane region" description="Helical" evidence="9">
    <location>
        <begin position="20"/>
        <end position="40"/>
    </location>
</feature>
<evidence type="ECO:0000259" key="10">
    <source>
        <dbReference type="SMART" id="SM00082"/>
    </source>
</evidence>
<proteinExistence type="predicted"/>
<keyword evidence="11" id="KW-1185">Reference proteome</keyword>
<organism evidence="11 12">
    <name type="scientific">Geotrypetes seraphini</name>
    <name type="common">Gaboon caecilian</name>
    <name type="synonym">Caecilia seraphini</name>
    <dbReference type="NCBI Taxonomy" id="260995"/>
    <lineage>
        <taxon>Eukaryota</taxon>
        <taxon>Metazoa</taxon>
        <taxon>Chordata</taxon>
        <taxon>Craniata</taxon>
        <taxon>Vertebrata</taxon>
        <taxon>Euteleostomi</taxon>
        <taxon>Amphibia</taxon>
        <taxon>Gymnophiona</taxon>
        <taxon>Geotrypetes</taxon>
    </lineage>
</organism>
<keyword evidence="6" id="KW-0677">Repeat</keyword>
<dbReference type="KEGG" id="gsh:117353922"/>
<feature type="transmembrane region" description="Helical" evidence="9">
    <location>
        <begin position="542"/>
        <end position="562"/>
    </location>
</feature>
<dbReference type="FunFam" id="3.80.10.10:FF:001367">
    <property type="entry name" value="Leucine-rich repeat-containing protein 70"/>
    <property type="match status" value="1"/>
</dbReference>
<dbReference type="GO" id="GO:0005615">
    <property type="term" value="C:extracellular space"/>
    <property type="evidence" value="ECO:0007669"/>
    <property type="project" value="TreeGrafter"/>
</dbReference>
<dbReference type="PANTHER" id="PTHR24373">
    <property type="entry name" value="SLIT RELATED LEUCINE-RICH REPEAT NEURONAL PROTEIN"/>
    <property type="match status" value="1"/>
</dbReference>
<dbReference type="SMART" id="SM00082">
    <property type="entry name" value="LRRCT"/>
    <property type="match status" value="1"/>
</dbReference>
<dbReference type="InterPro" id="IPR001611">
    <property type="entry name" value="Leu-rich_rpt"/>
</dbReference>
<dbReference type="InterPro" id="IPR050328">
    <property type="entry name" value="Dev_Immune_Receptor"/>
</dbReference>
<evidence type="ECO:0000256" key="7">
    <source>
        <dbReference type="ARBA" id="ARBA00022989"/>
    </source>
</evidence>
<gene>
    <name evidence="12 13" type="primary">LRRC70</name>
</gene>
<dbReference type="InterPro" id="IPR003591">
    <property type="entry name" value="Leu-rich_rpt_typical-subtyp"/>
</dbReference>
<dbReference type="SMART" id="SM00369">
    <property type="entry name" value="LRR_TYP"/>
    <property type="match status" value="11"/>
</dbReference>
<dbReference type="PROSITE" id="PS51450">
    <property type="entry name" value="LRR"/>
    <property type="match status" value="7"/>
</dbReference>
<keyword evidence="7 9" id="KW-1133">Transmembrane helix</keyword>
<dbReference type="InterPro" id="IPR032675">
    <property type="entry name" value="LRR_dom_sf"/>
</dbReference>
<evidence type="ECO:0000256" key="2">
    <source>
        <dbReference type="ARBA" id="ARBA00022475"/>
    </source>
</evidence>
<comment type="subcellular location">
    <subcellularLocation>
        <location evidence="1">Cell membrane</location>
    </subcellularLocation>
</comment>
<dbReference type="RefSeq" id="XP_033786375.1">
    <property type="nucleotide sequence ID" value="XM_033930484.1"/>
</dbReference>
<dbReference type="Gene3D" id="3.80.10.10">
    <property type="entry name" value="Ribonuclease Inhibitor"/>
    <property type="match status" value="2"/>
</dbReference>
<dbReference type="CTD" id="100130733"/>
<dbReference type="Proteomes" id="UP000515159">
    <property type="component" value="Chromosome 1"/>
</dbReference>
<evidence type="ECO:0000256" key="8">
    <source>
        <dbReference type="ARBA" id="ARBA00023136"/>
    </source>
</evidence>
<dbReference type="FunFam" id="3.80.10.10:FF:001438">
    <property type="entry name" value="Uncharacterized protein"/>
    <property type="match status" value="1"/>
</dbReference>
<evidence type="ECO:0000256" key="1">
    <source>
        <dbReference type="ARBA" id="ARBA00004236"/>
    </source>
</evidence>